<accession>A0A1G8UA45</accession>
<evidence type="ECO:0000259" key="2">
    <source>
        <dbReference type="Pfam" id="PF12804"/>
    </source>
</evidence>
<dbReference type="PANTHER" id="PTHR19136:SF86">
    <property type="entry name" value="ADENOSYLCOBINAMIDE-PHOSPHATE GUANYLYLTRANSFERASE"/>
    <property type="match status" value="1"/>
</dbReference>
<dbReference type="GO" id="GO:0016779">
    <property type="term" value="F:nucleotidyltransferase activity"/>
    <property type="evidence" value="ECO:0007669"/>
    <property type="project" value="UniProtKB-KW"/>
</dbReference>
<name>A0A1G8UA45_9EURY</name>
<evidence type="ECO:0000313" key="4">
    <source>
        <dbReference type="Proteomes" id="UP000198856"/>
    </source>
</evidence>
<gene>
    <name evidence="3" type="ORF">SAMN05216226_104137</name>
</gene>
<evidence type="ECO:0000256" key="1">
    <source>
        <dbReference type="ARBA" id="ARBA00022679"/>
    </source>
</evidence>
<reference evidence="3 4" key="1">
    <citation type="submission" date="2016-10" db="EMBL/GenBank/DDBJ databases">
        <authorList>
            <person name="de Groot N.N."/>
        </authorList>
    </citation>
    <scope>NUCLEOTIDE SEQUENCE [LARGE SCALE GENOMIC DNA]</scope>
    <source>
        <strain evidence="3 4">IBRC-M10015</strain>
    </source>
</reference>
<dbReference type="InterPro" id="IPR029044">
    <property type="entry name" value="Nucleotide-diphossugar_trans"/>
</dbReference>
<evidence type="ECO:0000313" key="3">
    <source>
        <dbReference type="EMBL" id="SDJ50666.1"/>
    </source>
</evidence>
<proteinExistence type="predicted"/>
<sequence length="180" mass="19321">MCGGEGTRLDTPVEKPLYEIGGDPMVCRVLNALEASAVEHIHAAVSPATPETRERLAAEHVAIIDTPGTGYVEDLQHVLDGRELPVLTVAADLPLLDGKAVDYVLEIHEGGSLSVYTPSEVKTALGLGYDITVEAGERTLVPSGINVVGDREDSRHVTEDFRFAVNVNRRRDGQIAEALL</sequence>
<dbReference type="SUPFAM" id="SSF53448">
    <property type="entry name" value="Nucleotide-diphospho-sugar transferases"/>
    <property type="match status" value="1"/>
</dbReference>
<feature type="domain" description="MobA-like NTP transferase" evidence="2">
    <location>
        <begin position="2"/>
        <end position="110"/>
    </location>
</feature>
<dbReference type="InterPro" id="IPR025877">
    <property type="entry name" value="MobA-like_NTP_Trfase"/>
</dbReference>
<keyword evidence="1 3" id="KW-0808">Transferase</keyword>
<keyword evidence="4" id="KW-1185">Reference proteome</keyword>
<dbReference type="RefSeq" id="WP_092700297.1">
    <property type="nucleotide sequence ID" value="NZ_FNFC01000004.1"/>
</dbReference>
<dbReference type="Gene3D" id="3.90.550.10">
    <property type="entry name" value="Spore Coat Polysaccharide Biosynthesis Protein SpsA, Chain A"/>
    <property type="match status" value="1"/>
</dbReference>
<dbReference type="Proteomes" id="UP000198856">
    <property type="component" value="Unassembled WGS sequence"/>
</dbReference>
<dbReference type="PANTHER" id="PTHR19136">
    <property type="entry name" value="MOLYBDENUM COFACTOR GUANYLYLTRANSFERASE"/>
    <property type="match status" value="1"/>
</dbReference>
<dbReference type="OrthoDB" id="9782at2157"/>
<dbReference type="STRING" id="890420.SAMN05216226_104137"/>
<keyword evidence="3" id="KW-0548">Nucleotidyltransferase</keyword>
<dbReference type="AlphaFoldDB" id="A0A1G8UA45"/>
<dbReference type="Pfam" id="PF12804">
    <property type="entry name" value="NTP_transf_3"/>
    <property type="match status" value="1"/>
</dbReference>
<protein>
    <submittedName>
        <fullName evidence="3">Adenosylcobinamide-phosphate guanylyltransferase</fullName>
    </submittedName>
</protein>
<organism evidence="3 4">
    <name type="scientific">Halovenus aranensis</name>
    <dbReference type="NCBI Taxonomy" id="890420"/>
    <lineage>
        <taxon>Archaea</taxon>
        <taxon>Methanobacteriati</taxon>
        <taxon>Methanobacteriota</taxon>
        <taxon>Stenosarchaea group</taxon>
        <taxon>Halobacteria</taxon>
        <taxon>Halobacteriales</taxon>
        <taxon>Haloarculaceae</taxon>
        <taxon>Halovenus</taxon>
    </lineage>
</organism>
<dbReference type="EMBL" id="FNFC01000004">
    <property type="protein sequence ID" value="SDJ50666.1"/>
    <property type="molecule type" value="Genomic_DNA"/>
</dbReference>